<gene>
    <name evidence="2" type="primary">ELL</name>
</gene>
<dbReference type="GO" id="GO:0032968">
    <property type="term" value="P:positive regulation of transcription elongation by RNA polymerase II"/>
    <property type="evidence" value="ECO:0007669"/>
    <property type="project" value="TreeGrafter"/>
</dbReference>
<dbReference type="GO" id="GO:0042795">
    <property type="term" value="P:snRNA transcription by RNA polymerase II"/>
    <property type="evidence" value="ECO:0007669"/>
    <property type="project" value="TreeGrafter"/>
</dbReference>
<dbReference type="PANTHER" id="PTHR23288:SF9">
    <property type="entry name" value="RNA POLYMERASE II ELONGATION FACTOR ELL"/>
    <property type="match status" value="1"/>
</dbReference>
<keyword evidence="3" id="KW-1185">Reference proteome</keyword>
<dbReference type="Pfam" id="PF10390">
    <property type="entry name" value="ELL"/>
    <property type="match status" value="1"/>
</dbReference>
<evidence type="ECO:0000259" key="1">
    <source>
        <dbReference type="Pfam" id="PF10390"/>
    </source>
</evidence>
<dbReference type="GO" id="GO:0006368">
    <property type="term" value="P:transcription elongation by RNA polymerase II"/>
    <property type="evidence" value="ECO:0007669"/>
    <property type="project" value="InterPro"/>
</dbReference>
<feature type="domain" description="RNA polymerase II elongation factor ELL N-terminal" evidence="1">
    <location>
        <begin position="6"/>
        <end position="55"/>
    </location>
</feature>
<dbReference type="Ensembl" id="ENSLCNT00005011031.1">
    <property type="protein sequence ID" value="ENSLCNP00005009830.1"/>
    <property type="gene ID" value="ENSLCNG00005006422.1"/>
</dbReference>
<proteinExistence type="predicted"/>
<dbReference type="GO" id="GO:0008023">
    <property type="term" value="C:transcription elongation factor complex"/>
    <property type="evidence" value="ECO:0007669"/>
    <property type="project" value="InterPro"/>
</dbReference>
<organism evidence="2 3">
    <name type="scientific">Lynx canadensis</name>
    <name type="common">Canada lynx</name>
    <name type="synonym">Felis canadensis</name>
    <dbReference type="NCBI Taxonomy" id="61383"/>
    <lineage>
        <taxon>Eukaryota</taxon>
        <taxon>Metazoa</taxon>
        <taxon>Chordata</taxon>
        <taxon>Craniata</taxon>
        <taxon>Vertebrata</taxon>
        <taxon>Euteleostomi</taxon>
        <taxon>Mammalia</taxon>
        <taxon>Eutheria</taxon>
        <taxon>Laurasiatheria</taxon>
        <taxon>Carnivora</taxon>
        <taxon>Feliformia</taxon>
        <taxon>Felidae</taxon>
        <taxon>Felinae</taxon>
        <taxon>Lynx</taxon>
    </lineage>
</organism>
<dbReference type="GO" id="GO:0000987">
    <property type="term" value="F:cis-regulatory region sequence-specific DNA binding"/>
    <property type="evidence" value="ECO:0007669"/>
    <property type="project" value="TreeGrafter"/>
</dbReference>
<dbReference type="Proteomes" id="UP000472241">
    <property type="component" value="Unplaced"/>
</dbReference>
<dbReference type="PANTHER" id="PTHR23288">
    <property type="entry name" value="OCCLUDIN AND RNA POLYMERASE II ELONGATION FACTOR ELL"/>
    <property type="match status" value="1"/>
</dbReference>
<protein>
    <submittedName>
        <fullName evidence="2">Elongation factor for RNA polymerase II</fullName>
    </submittedName>
</protein>
<accession>A0A667HF33</accession>
<name>A0A667HF33_LYNCA</name>
<evidence type="ECO:0000313" key="2">
    <source>
        <dbReference type="Ensembl" id="ENSLCNP00005009830.1"/>
    </source>
</evidence>
<dbReference type="InterPro" id="IPR019464">
    <property type="entry name" value="ELL_N"/>
</dbReference>
<dbReference type="InterPro" id="IPR031176">
    <property type="entry name" value="ELL/occludin"/>
</dbReference>
<reference evidence="2" key="1">
    <citation type="submission" date="2025-08" db="UniProtKB">
        <authorList>
            <consortium name="Ensembl"/>
        </authorList>
    </citation>
    <scope>IDENTIFICATION</scope>
</reference>
<dbReference type="AlphaFoldDB" id="A0A667HF33"/>
<sequence>MAALKEDRSYGLSCGRVSDGSKVSVFHVKLTDSALRAFESYRSSQFPSCPGVTVSHSQKRSLFFRRASSPLVKRIPQDEAKVPLQVRRRWWGHCVQLKSPFLVAFQSGVFSLGSSDLSCRKAGFPRNSWGRAHESCK</sequence>
<reference evidence="2" key="2">
    <citation type="submission" date="2025-09" db="UniProtKB">
        <authorList>
            <consortium name="Ensembl"/>
        </authorList>
    </citation>
    <scope>IDENTIFICATION</scope>
</reference>
<evidence type="ECO:0000313" key="3">
    <source>
        <dbReference type="Proteomes" id="UP000472241"/>
    </source>
</evidence>